<evidence type="ECO:0000259" key="1">
    <source>
        <dbReference type="Pfam" id="PF08241"/>
    </source>
</evidence>
<gene>
    <name evidence="2" type="ORF">CWE25_04125</name>
</gene>
<dbReference type="PANTHER" id="PTHR43861:SF1">
    <property type="entry name" value="TRANS-ACONITATE 2-METHYLTRANSFERASE"/>
    <property type="match status" value="1"/>
</dbReference>
<dbReference type="CDD" id="cd02440">
    <property type="entry name" value="AdoMet_MTases"/>
    <property type="match status" value="1"/>
</dbReference>
<evidence type="ECO:0000313" key="2">
    <source>
        <dbReference type="EMBL" id="RUO57662.1"/>
    </source>
</evidence>
<dbReference type="RefSeq" id="WP_110573109.1">
    <property type="nucleotide sequence ID" value="NZ_PIPV01000002.1"/>
</dbReference>
<protein>
    <recommendedName>
        <fullName evidence="1">Methyltransferase type 11 domain-containing protein</fullName>
    </recommendedName>
</protein>
<feature type="domain" description="Methyltransferase type 11" evidence="1">
    <location>
        <begin position="50"/>
        <end position="140"/>
    </location>
</feature>
<comment type="caution">
    <text evidence="2">The sequence shown here is derived from an EMBL/GenBank/DDBJ whole genome shotgun (WGS) entry which is preliminary data.</text>
</comment>
<dbReference type="AlphaFoldDB" id="A0A432Y9R3"/>
<proteinExistence type="predicted"/>
<dbReference type="InterPro" id="IPR013216">
    <property type="entry name" value="Methyltransf_11"/>
</dbReference>
<accession>A0A432Y9R3</accession>
<dbReference type="OrthoDB" id="9760689at2"/>
<dbReference type="InterPro" id="IPR029063">
    <property type="entry name" value="SAM-dependent_MTases_sf"/>
</dbReference>
<dbReference type="Gene3D" id="3.40.50.150">
    <property type="entry name" value="Vaccinia Virus protein VP39"/>
    <property type="match status" value="1"/>
</dbReference>
<evidence type="ECO:0000313" key="3">
    <source>
        <dbReference type="Proteomes" id="UP000287330"/>
    </source>
</evidence>
<reference evidence="3" key="1">
    <citation type="journal article" date="2018" name="Front. Microbiol.">
        <title>Genome-Based Analysis Reveals the Taxonomy and Diversity of the Family Idiomarinaceae.</title>
        <authorList>
            <person name="Liu Y."/>
            <person name="Lai Q."/>
            <person name="Shao Z."/>
        </authorList>
    </citation>
    <scope>NUCLEOTIDE SEQUENCE [LARGE SCALE GENOMIC DNA]</scope>
    <source>
        <strain evidence="3">F23</strain>
    </source>
</reference>
<name>A0A432Y9R3_9GAMM</name>
<dbReference type="PANTHER" id="PTHR43861">
    <property type="entry name" value="TRANS-ACONITATE 2-METHYLTRANSFERASE-RELATED"/>
    <property type="match status" value="1"/>
</dbReference>
<sequence length="260" mass="29296">MTTQPAQWLEQVAKRFDKAATTYTQFNKTQHLFAQRLAQRAHSQSLGVCLDLGCGPGSETPLLLQQSSRYVGVDPALGMLTQAAKLYSQVEFKQGSAESIPVRDAEFDTVFANFSLQWCPDLCKVAHELFRVTKASGHVLMNTLLEGTFAELIEVYARVDRHQHTIAYASPATVQAQLQQAGFMVETDEVVYTEYFDTFETLLRHIKGVGASQTPQQGRGLMTPTRWRQLNDAYEEKRTEKGLPLTWKVLEITLTKSKLY</sequence>
<dbReference type="SUPFAM" id="SSF53335">
    <property type="entry name" value="S-adenosyl-L-methionine-dependent methyltransferases"/>
    <property type="match status" value="1"/>
</dbReference>
<organism evidence="2 3">
    <name type="scientific">Idiomarina fontislapidosi</name>
    <dbReference type="NCBI Taxonomy" id="263723"/>
    <lineage>
        <taxon>Bacteria</taxon>
        <taxon>Pseudomonadati</taxon>
        <taxon>Pseudomonadota</taxon>
        <taxon>Gammaproteobacteria</taxon>
        <taxon>Alteromonadales</taxon>
        <taxon>Idiomarinaceae</taxon>
        <taxon>Idiomarina</taxon>
    </lineage>
</organism>
<dbReference type="EMBL" id="PIPV01000002">
    <property type="protein sequence ID" value="RUO57662.1"/>
    <property type="molecule type" value="Genomic_DNA"/>
</dbReference>
<dbReference type="Proteomes" id="UP000287330">
    <property type="component" value="Unassembled WGS sequence"/>
</dbReference>
<keyword evidence="3" id="KW-1185">Reference proteome</keyword>
<dbReference type="GO" id="GO:0008757">
    <property type="term" value="F:S-adenosylmethionine-dependent methyltransferase activity"/>
    <property type="evidence" value="ECO:0007669"/>
    <property type="project" value="InterPro"/>
</dbReference>
<dbReference type="Pfam" id="PF08241">
    <property type="entry name" value="Methyltransf_11"/>
    <property type="match status" value="1"/>
</dbReference>